<gene>
    <name evidence="1" type="ORF">QF092_12570</name>
</gene>
<protein>
    <recommendedName>
        <fullName evidence="3">Translation initiation factor 2</fullName>
    </recommendedName>
</protein>
<proteinExistence type="predicted"/>
<dbReference type="Proteomes" id="UP001230978">
    <property type="component" value="Chromosome"/>
</dbReference>
<evidence type="ECO:0000313" key="2">
    <source>
        <dbReference type="Proteomes" id="UP001230978"/>
    </source>
</evidence>
<dbReference type="EMBL" id="CP124535">
    <property type="protein sequence ID" value="WGV15108.1"/>
    <property type="molecule type" value="Genomic_DNA"/>
</dbReference>
<reference evidence="1 2" key="1">
    <citation type="submission" date="2023-04" db="EMBL/GenBank/DDBJ databases">
        <title>YMD61, complete Genome.</title>
        <authorList>
            <person name="Zhang J."/>
        </authorList>
    </citation>
    <scope>NUCLEOTIDE SEQUENCE [LARGE SCALE GENOMIC DNA]</scope>
    <source>
        <strain evidence="1 2">YMD61</strain>
    </source>
</reference>
<name>A0ABY8Q394_9RHOB</name>
<evidence type="ECO:0008006" key="3">
    <source>
        <dbReference type="Google" id="ProtNLM"/>
    </source>
</evidence>
<sequence>MLRTIMLGSCVSVQGIVVGQLADGKIVVKVDEKTFVGYPVAPLRAA</sequence>
<organism evidence="1 2">
    <name type="scientific">Fuscovulum ytuae</name>
    <dbReference type="NCBI Taxonomy" id="3042299"/>
    <lineage>
        <taxon>Bacteria</taxon>
        <taxon>Pseudomonadati</taxon>
        <taxon>Pseudomonadota</taxon>
        <taxon>Alphaproteobacteria</taxon>
        <taxon>Rhodobacterales</taxon>
        <taxon>Paracoccaceae</taxon>
        <taxon>Fuscovulum</taxon>
    </lineage>
</organism>
<keyword evidence="2" id="KW-1185">Reference proteome</keyword>
<evidence type="ECO:0000313" key="1">
    <source>
        <dbReference type="EMBL" id="WGV15108.1"/>
    </source>
</evidence>
<dbReference type="RefSeq" id="WP_281464239.1">
    <property type="nucleotide sequence ID" value="NZ_CP124535.1"/>
</dbReference>
<accession>A0ABY8Q394</accession>